<dbReference type="PANTHER" id="PTHR36166:SF1">
    <property type="entry name" value="SRPBCC DOMAIN-CONTAINING PROTEIN"/>
    <property type="match status" value="1"/>
</dbReference>
<evidence type="ECO:0000313" key="2">
    <source>
        <dbReference type="Proteomes" id="UP000480854"/>
    </source>
</evidence>
<dbReference type="PANTHER" id="PTHR36166">
    <property type="entry name" value="CHROMOSOME 9, WHOLE GENOME SHOTGUN SEQUENCE"/>
    <property type="match status" value="1"/>
</dbReference>
<dbReference type="AlphaFoldDB" id="A0A9W7TYA1"/>
<sequence length="146" mass="16301">MKQIDTSIAIDASPAIVWGVLADFAAYPSWNPFITRIEGIAGAGERLTIRVVPPGQKGMAFRPLVLVAEPERQLRWKGRLIVPGLFDGEHIFRIEPVADGVRFHHSERFTGLLPRMMPASSFEAVRKGFEAMNGALKQRAEARRQH</sequence>
<dbReference type="Pfam" id="PF10604">
    <property type="entry name" value="Polyketide_cyc2"/>
    <property type="match status" value="1"/>
</dbReference>
<dbReference type="InterPro" id="IPR023393">
    <property type="entry name" value="START-like_dom_sf"/>
</dbReference>
<keyword evidence="2" id="KW-1185">Reference proteome</keyword>
<dbReference type="OrthoDB" id="9800600at2"/>
<reference evidence="1 2" key="1">
    <citation type="submission" date="2018-07" db="EMBL/GenBank/DDBJ databases">
        <title>Genome sequence of Azospirillum sp. ATCC 49961.</title>
        <authorList>
            <person name="Sant'Anna F.H."/>
            <person name="Baldani J.I."/>
            <person name="Zilli J.E."/>
            <person name="Reis V.M."/>
            <person name="Hartmann A."/>
            <person name="Cruz L."/>
            <person name="de Souza E.M."/>
            <person name="de Oliveira Pedrosa F."/>
            <person name="Passaglia L.M.P."/>
        </authorList>
    </citation>
    <scope>NUCLEOTIDE SEQUENCE [LARGE SCALE GENOMIC DNA]</scope>
    <source>
        <strain evidence="1 2">ATCC 49961</strain>
    </source>
</reference>
<accession>A0A9W7TYA1</accession>
<name>A0A9W7TYA1_9PROT</name>
<dbReference type="Proteomes" id="UP000480854">
    <property type="component" value="Unassembled WGS sequence"/>
</dbReference>
<protein>
    <submittedName>
        <fullName evidence="1">SRPBCC domain-containing protein</fullName>
    </submittedName>
</protein>
<comment type="caution">
    <text evidence="1">The sequence shown here is derived from an EMBL/GenBank/DDBJ whole genome shotgun (WGS) entry which is preliminary data.</text>
</comment>
<dbReference type="SUPFAM" id="SSF55961">
    <property type="entry name" value="Bet v1-like"/>
    <property type="match status" value="1"/>
</dbReference>
<evidence type="ECO:0000313" key="1">
    <source>
        <dbReference type="EMBL" id="KAA0679268.1"/>
    </source>
</evidence>
<dbReference type="EMBL" id="QOKW01000013">
    <property type="protein sequence ID" value="KAA0679268.1"/>
    <property type="molecule type" value="Genomic_DNA"/>
</dbReference>
<dbReference type="CDD" id="cd07822">
    <property type="entry name" value="SRPBCC_4"/>
    <property type="match status" value="1"/>
</dbReference>
<dbReference type="Gene3D" id="3.30.530.20">
    <property type="match status" value="1"/>
</dbReference>
<dbReference type="RefSeq" id="WP_149470128.1">
    <property type="nucleotide sequence ID" value="NZ_QOKW01000013.1"/>
</dbReference>
<gene>
    <name evidence="1" type="ORF">DS843_17335</name>
</gene>
<proteinExistence type="predicted"/>
<organism evidence="1 2">
    <name type="scientific">Roseomonas genomospecies 6</name>
    <dbReference type="NCBI Taxonomy" id="214106"/>
    <lineage>
        <taxon>Bacteria</taxon>
        <taxon>Pseudomonadati</taxon>
        <taxon>Pseudomonadota</taxon>
        <taxon>Alphaproteobacteria</taxon>
        <taxon>Acetobacterales</taxon>
        <taxon>Roseomonadaceae</taxon>
        <taxon>Roseomonas</taxon>
    </lineage>
</organism>
<dbReference type="InterPro" id="IPR019587">
    <property type="entry name" value="Polyketide_cyclase/dehydratase"/>
</dbReference>